<keyword evidence="6 8" id="KW-0788">Thiol protease</keyword>
<evidence type="ECO:0000313" key="11">
    <source>
        <dbReference type="Proteomes" id="UP000319257"/>
    </source>
</evidence>
<organism evidence="10 11">
    <name type="scientific">Thyridium curvatum</name>
    <dbReference type="NCBI Taxonomy" id="1093900"/>
    <lineage>
        <taxon>Eukaryota</taxon>
        <taxon>Fungi</taxon>
        <taxon>Dikarya</taxon>
        <taxon>Ascomycota</taxon>
        <taxon>Pezizomycotina</taxon>
        <taxon>Sordariomycetes</taxon>
        <taxon>Sordariomycetidae</taxon>
        <taxon>Thyridiales</taxon>
        <taxon>Thyridiaceae</taxon>
        <taxon>Thyridium</taxon>
    </lineage>
</organism>
<dbReference type="GO" id="GO:0006511">
    <property type="term" value="P:ubiquitin-dependent protein catabolic process"/>
    <property type="evidence" value="ECO:0007669"/>
    <property type="project" value="UniProtKB-UniRule"/>
</dbReference>
<comment type="similarity">
    <text evidence="2 7 8">Belongs to the peptidase C12 family.</text>
</comment>
<dbReference type="PANTHER" id="PTHR10589">
    <property type="entry name" value="UBIQUITIN CARBOXYL-TERMINAL HYDROLASE"/>
    <property type="match status" value="1"/>
</dbReference>
<keyword evidence="3 8" id="KW-0645">Protease</keyword>
<dbReference type="Pfam" id="PF01088">
    <property type="entry name" value="Peptidase_C12"/>
    <property type="match status" value="1"/>
</dbReference>
<evidence type="ECO:0000256" key="3">
    <source>
        <dbReference type="ARBA" id="ARBA00022670"/>
    </source>
</evidence>
<feature type="domain" description="UCH catalytic" evidence="9">
    <location>
        <begin position="15"/>
        <end position="250"/>
    </location>
</feature>
<dbReference type="InParanoid" id="A0A507B672"/>
<dbReference type="InterPro" id="IPR036959">
    <property type="entry name" value="Peptidase_C12_UCH_sf"/>
</dbReference>
<protein>
    <recommendedName>
        <fullName evidence="8">Ubiquitin carboxyl-terminal hydrolase</fullName>
        <ecNumber evidence="8">3.4.19.12</ecNumber>
    </recommendedName>
</protein>
<dbReference type="InterPro" id="IPR001578">
    <property type="entry name" value="Peptidase_C12_UCH"/>
</dbReference>
<evidence type="ECO:0000256" key="4">
    <source>
        <dbReference type="ARBA" id="ARBA00022786"/>
    </source>
</evidence>
<evidence type="ECO:0000256" key="5">
    <source>
        <dbReference type="ARBA" id="ARBA00022801"/>
    </source>
</evidence>
<proteinExistence type="inferred from homology"/>
<evidence type="ECO:0000256" key="8">
    <source>
        <dbReference type="RuleBase" id="RU361215"/>
    </source>
</evidence>
<dbReference type="GO" id="GO:0004843">
    <property type="term" value="F:cysteine-type deubiquitinase activity"/>
    <property type="evidence" value="ECO:0007669"/>
    <property type="project" value="UniProtKB-EC"/>
</dbReference>
<dbReference type="STRING" id="1093900.A0A507B672"/>
<comment type="caution">
    <text evidence="7">Lacks conserved residue(s) required for the propagation of feature annotation.</text>
</comment>
<comment type="catalytic activity">
    <reaction evidence="1 8">
        <text>Thiol-dependent hydrolysis of ester, thioester, amide, peptide and isopeptide bonds formed by the C-terminal Gly of ubiquitin (a 76-residue protein attached to proteins as an intracellular targeting signal).</text>
        <dbReference type="EC" id="3.4.19.12"/>
    </reaction>
</comment>
<evidence type="ECO:0000256" key="2">
    <source>
        <dbReference type="ARBA" id="ARBA00009326"/>
    </source>
</evidence>
<name>A0A507B672_9PEZI</name>
<dbReference type="FunCoup" id="A0A507B672">
    <property type="interactions" value="550"/>
</dbReference>
<dbReference type="CDD" id="cd09616">
    <property type="entry name" value="Peptidase_C12_UCH_L1_L3"/>
    <property type="match status" value="1"/>
</dbReference>
<dbReference type="OrthoDB" id="427186at2759"/>
<evidence type="ECO:0000256" key="6">
    <source>
        <dbReference type="ARBA" id="ARBA00022807"/>
    </source>
</evidence>
<dbReference type="GO" id="GO:0005737">
    <property type="term" value="C:cytoplasm"/>
    <property type="evidence" value="ECO:0007669"/>
    <property type="project" value="TreeGrafter"/>
</dbReference>
<dbReference type="InterPro" id="IPR038765">
    <property type="entry name" value="Papain-like_cys_pep_sf"/>
</dbReference>
<keyword evidence="4 8" id="KW-0833">Ubl conjugation pathway</keyword>
<gene>
    <name evidence="10" type="ORF">E0L32_005288</name>
</gene>
<dbReference type="Proteomes" id="UP000319257">
    <property type="component" value="Unassembled WGS sequence"/>
</dbReference>
<accession>A0A507B672</accession>
<comment type="caution">
    <text evidence="10">The sequence shown here is derived from an EMBL/GenBank/DDBJ whole genome shotgun (WGS) entry which is preliminary data.</text>
</comment>
<dbReference type="SUPFAM" id="SSF54001">
    <property type="entry name" value="Cysteine proteinases"/>
    <property type="match status" value="1"/>
</dbReference>
<evidence type="ECO:0000256" key="1">
    <source>
        <dbReference type="ARBA" id="ARBA00000707"/>
    </source>
</evidence>
<dbReference type="PRINTS" id="PR00707">
    <property type="entry name" value="UBCTHYDRLASE"/>
</dbReference>
<dbReference type="PANTHER" id="PTHR10589:SF17">
    <property type="entry name" value="UBIQUITIN CARBOXYL-TERMINAL HYDROLASE"/>
    <property type="match status" value="1"/>
</dbReference>
<dbReference type="GO" id="GO:0016579">
    <property type="term" value="P:protein deubiquitination"/>
    <property type="evidence" value="ECO:0007669"/>
    <property type="project" value="TreeGrafter"/>
</dbReference>
<sequence>MPAPGVHILPSGRKSFIPLENNPAVFTSLIHDLGASKALSFHDIYSLDDADLLALVPRPVPALIFITPAGPYDAVRAADGTRVVGDGGEGLTYDPGAGEPVTWYLQTIDNACGLMALLHCLSNGAPRRHVIPGSAVGRFIERAAPLGPLDRARLLNDDEEIEAAHMRAARGGDSAVPPSEVHAPLHFIAFVQGDDGHLWELEGGSDGPIDRGVMAEGEDMLSEGVLDRGIRRFLRAEGEDVQFSIVGLSLEEDAV</sequence>
<evidence type="ECO:0000259" key="9">
    <source>
        <dbReference type="PROSITE" id="PS52048"/>
    </source>
</evidence>
<dbReference type="PROSITE" id="PS52048">
    <property type="entry name" value="UCH_DOMAIN"/>
    <property type="match status" value="1"/>
</dbReference>
<dbReference type="Gene3D" id="3.40.532.10">
    <property type="entry name" value="Peptidase C12, ubiquitin carboxyl-terminal hydrolase"/>
    <property type="match status" value="1"/>
</dbReference>
<reference evidence="10 11" key="1">
    <citation type="submission" date="2019-06" db="EMBL/GenBank/DDBJ databases">
        <title>Draft genome sequence of the filamentous fungus Phialemoniopsis curvata isolated from diesel fuel.</title>
        <authorList>
            <person name="Varaljay V.A."/>
            <person name="Lyon W.J."/>
            <person name="Crouch A.L."/>
            <person name="Drake C.E."/>
            <person name="Hollomon J.M."/>
            <person name="Nadeau L.J."/>
            <person name="Nunn H.S."/>
            <person name="Stevenson B.S."/>
            <person name="Bojanowski C.L."/>
            <person name="Crookes-Goodson W.J."/>
        </authorList>
    </citation>
    <scope>NUCLEOTIDE SEQUENCE [LARGE SCALE GENOMIC DNA]</scope>
    <source>
        <strain evidence="10 11">D216</strain>
    </source>
</reference>
<evidence type="ECO:0000313" key="10">
    <source>
        <dbReference type="EMBL" id="TPX14596.1"/>
    </source>
</evidence>
<evidence type="ECO:0000256" key="7">
    <source>
        <dbReference type="PROSITE-ProRule" id="PRU01393"/>
    </source>
</evidence>
<keyword evidence="11" id="KW-1185">Reference proteome</keyword>
<keyword evidence="5 8" id="KW-0378">Hydrolase</keyword>
<dbReference type="RefSeq" id="XP_030996307.1">
    <property type="nucleotide sequence ID" value="XM_031139794.1"/>
</dbReference>
<dbReference type="AlphaFoldDB" id="A0A507B672"/>
<dbReference type="EC" id="3.4.19.12" evidence="8"/>
<dbReference type="GeneID" id="41972735"/>
<dbReference type="EMBL" id="SKBQ01000027">
    <property type="protein sequence ID" value="TPX14596.1"/>
    <property type="molecule type" value="Genomic_DNA"/>
</dbReference>